<dbReference type="AlphaFoldDB" id="A0A484CKQ2"/>
<dbReference type="PROSITE" id="PS50168">
    <property type="entry name" value="DED"/>
    <property type="match status" value="1"/>
</dbReference>
<dbReference type="InterPro" id="IPR011029">
    <property type="entry name" value="DEATH-like_dom_sf"/>
</dbReference>
<evidence type="ECO:0000313" key="7">
    <source>
        <dbReference type="Proteomes" id="UP000295070"/>
    </source>
</evidence>
<evidence type="ECO:0008006" key="8">
    <source>
        <dbReference type="Google" id="ProtNLM"/>
    </source>
</evidence>
<sequence>MESDKGVLLKTLEELKDEEFKKFKWSLHEAIPQNQREKADYVDTVDKIIQTFSHQSVEKVKEVLKNINRNDLVEKLSSTSTGAQGKMNTNTSSKYDNITCKVKIPSGSPAVYQLKPKKENIGTLTRMTLGEKNPNKMNKTILLIGETGAGKSTLINSLVNYAMGVEWEDDVWFKIVEEDERSQLESQTSDVIVYQIFGFEAKTLPYSLTIIDTPGYGDTTGIEHDLNIMERLIDLFRSEDGVHEINAVGLVMKAGVNRLTDRQRYIFDSVISLFGKDMEKNIVALITHSDGITPKNALLALEAAEIKCAKNEKNQPVHFLFNNRQDVDRTENAEFLKHADTISMKGMSQFTNFLVKTEPQRLEKTVNVLNGRISLTACIQNLQERIELIDLKQTEIRQTQDGLKMYEQEMKNNEKFTIEVDEVYKVTEIIKGGMRKLVFYKGAVCCTVCEENCHYPGCTMAWDPEHCEVMKGGRCTSCTGKCPASNHVKGEWKYVNKTRRVKKTLEDVKEKYEKNKEENKKQESILEILQKEKETLEANKTSLLDEAYHHVVKLEENALNVVSLSTYVHLDFLIEEMKKKHDTEKVNHLKQMAGRKYEGFQAGLRYMYNAISQMFKRKEND</sequence>
<dbReference type="STRING" id="8167.A0A484CKQ2"/>
<proteinExistence type="inferred from homology"/>
<dbReference type="PROSITE" id="PS00675">
    <property type="entry name" value="SIGMA54_INTERACT_1"/>
    <property type="match status" value="1"/>
</dbReference>
<feature type="domain" description="DED" evidence="4">
    <location>
        <begin position="3"/>
        <end position="78"/>
    </location>
</feature>
<evidence type="ECO:0000259" key="5">
    <source>
        <dbReference type="PROSITE" id="PS50824"/>
    </source>
</evidence>
<keyword evidence="7" id="KW-1185">Reference proteome</keyword>
<dbReference type="PROSITE" id="PS50824">
    <property type="entry name" value="DAPIN"/>
    <property type="match status" value="1"/>
</dbReference>
<comment type="similarity">
    <text evidence="1">Belongs to the TRAFAC class TrmE-Era-EngA-EngB-Septin-like GTPase superfamily. AIG1/Toc34/Toc159-like paraseptin GTPase family. IAN subfamily.</text>
</comment>
<organism evidence="6 7">
    <name type="scientific">Perca flavescens</name>
    <name type="common">American yellow perch</name>
    <name type="synonym">Morone flavescens</name>
    <dbReference type="NCBI Taxonomy" id="8167"/>
    <lineage>
        <taxon>Eukaryota</taxon>
        <taxon>Metazoa</taxon>
        <taxon>Chordata</taxon>
        <taxon>Craniata</taxon>
        <taxon>Vertebrata</taxon>
        <taxon>Euteleostomi</taxon>
        <taxon>Actinopterygii</taxon>
        <taxon>Neopterygii</taxon>
        <taxon>Teleostei</taxon>
        <taxon>Neoteleostei</taxon>
        <taxon>Acanthomorphata</taxon>
        <taxon>Eupercaria</taxon>
        <taxon>Perciformes</taxon>
        <taxon>Percoidei</taxon>
        <taxon>Percidae</taxon>
        <taxon>Percinae</taxon>
        <taxon>Perca</taxon>
    </lineage>
</organism>
<evidence type="ECO:0000259" key="4">
    <source>
        <dbReference type="PROSITE" id="PS50168"/>
    </source>
</evidence>
<evidence type="ECO:0000256" key="2">
    <source>
        <dbReference type="ARBA" id="ARBA00022741"/>
    </source>
</evidence>
<name>A0A484CKQ2_PERFV</name>
<gene>
    <name evidence="6" type="ORF">EPR50_G00173680</name>
</gene>
<dbReference type="PANTHER" id="PTHR32046:SF11">
    <property type="entry name" value="IMMUNE-ASSOCIATED NUCLEOTIDE-BINDING PROTEIN 10-LIKE"/>
    <property type="match status" value="1"/>
</dbReference>
<dbReference type="Pfam" id="PF02758">
    <property type="entry name" value="PYRIN"/>
    <property type="match status" value="1"/>
</dbReference>
<dbReference type="SUPFAM" id="SSF47986">
    <property type="entry name" value="DEATH domain"/>
    <property type="match status" value="1"/>
</dbReference>
<reference evidence="6 7" key="1">
    <citation type="submission" date="2019-01" db="EMBL/GenBank/DDBJ databases">
        <title>A chromosome-scale genome assembly of the yellow perch, Perca flavescens.</title>
        <authorList>
            <person name="Feron R."/>
            <person name="Morvezen R."/>
            <person name="Bestin A."/>
            <person name="Haffray P."/>
            <person name="Klopp C."/>
            <person name="Zahm M."/>
            <person name="Cabau C."/>
            <person name="Roques C."/>
            <person name="Donnadieu C."/>
            <person name="Bouchez O."/>
            <person name="Christie M."/>
            <person name="Larson W."/>
            <person name="Guiguen Y."/>
        </authorList>
    </citation>
    <scope>NUCLEOTIDE SEQUENCE [LARGE SCALE GENOMIC DNA]</scope>
    <source>
        <strain evidence="6">YP-PL-M2</strain>
        <tissue evidence="6">Blood</tissue>
    </source>
</reference>
<dbReference type="GO" id="GO:0005525">
    <property type="term" value="F:GTP binding"/>
    <property type="evidence" value="ECO:0007669"/>
    <property type="project" value="InterPro"/>
</dbReference>
<dbReference type="Gene3D" id="1.10.533.10">
    <property type="entry name" value="Death Domain, Fas"/>
    <property type="match status" value="1"/>
</dbReference>
<dbReference type="Gene3D" id="3.40.50.300">
    <property type="entry name" value="P-loop containing nucleotide triphosphate hydrolases"/>
    <property type="match status" value="1"/>
</dbReference>
<comment type="caution">
    <text evidence="6">The sequence shown here is derived from an EMBL/GenBank/DDBJ whole genome shotgun (WGS) entry which is preliminary data.</text>
</comment>
<dbReference type="InterPro" id="IPR001875">
    <property type="entry name" value="DED_dom"/>
</dbReference>
<dbReference type="InterPro" id="IPR004020">
    <property type="entry name" value="DAPIN"/>
</dbReference>
<evidence type="ECO:0000256" key="1">
    <source>
        <dbReference type="ARBA" id="ARBA00008535"/>
    </source>
</evidence>
<dbReference type="SUPFAM" id="SSF52540">
    <property type="entry name" value="P-loop containing nucleoside triphosphate hydrolases"/>
    <property type="match status" value="1"/>
</dbReference>
<feature type="domain" description="Pyrin" evidence="5">
    <location>
        <begin position="1"/>
        <end position="82"/>
    </location>
</feature>
<protein>
    <recommendedName>
        <fullName evidence="8">AIG1-type G domain-containing protein</fullName>
    </recommendedName>
</protein>
<evidence type="ECO:0000313" key="6">
    <source>
        <dbReference type="EMBL" id="TDH02488.1"/>
    </source>
</evidence>
<accession>A0A484CKQ2</accession>
<dbReference type="InterPro" id="IPR027417">
    <property type="entry name" value="P-loop_NTPase"/>
</dbReference>
<feature type="coiled-coil region" evidence="3">
    <location>
        <begin position="495"/>
        <end position="546"/>
    </location>
</feature>
<dbReference type="PANTHER" id="PTHR32046">
    <property type="entry name" value="G DOMAIN-CONTAINING PROTEIN"/>
    <property type="match status" value="1"/>
</dbReference>
<dbReference type="InterPro" id="IPR025662">
    <property type="entry name" value="Sigma_54_int_dom_ATP-bd_1"/>
</dbReference>
<dbReference type="InterPro" id="IPR006703">
    <property type="entry name" value="G_AIG1"/>
</dbReference>
<dbReference type="Pfam" id="PF04548">
    <property type="entry name" value="AIG1"/>
    <property type="match status" value="1"/>
</dbReference>
<dbReference type="Proteomes" id="UP000295070">
    <property type="component" value="Chromosome 16"/>
</dbReference>
<keyword evidence="2" id="KW-0547">Nucleotide-binding</keyword>
<keyword evidence="3" id="KW-0175">Coiled coil</keyword>
<evidence type="ECO:0000256" key="3">
    <source>
        <dbReference type="SAM" id="Coils"/>
    </source>
</evidence>
<dbReference type="GO" id="GO:0042981">
    <property type="term" value="P:regulation of apoptotic process"/>
    <property type="evidence" value="ECO:0007669"/>
    <property type="project" value="InterPro"/>
</dbReference>
<dbReference type="EMBL" id="SCKG01000016">
    <property type="protein sequence ID" value="TDH02488.1"/>
    <property type="molecule type" value="Genomic_DNA"/>
</dbReference>
<dbReference type="SMART" id="SM01289">
    <property type="entry name" value="PYRIN"/>
    <property type="match status" value="1"/>
</dbReference>